<keyword evidence="1" id="KW-0805">Transcription regulation</keyword>
<dbReference type="SUPFAM" id="SSF46785">
    <property type="entry name" value="Winged helix' DNA-binding domain"/>
    <property type="match status" value="1"/>
</dbReference>
<dbReference type="PRINTS" id="PR00598">
    <property type="entry name" value="HTHMARR"/>
</dbReference>
<dbReference type="InterPro" id="IPR036390">
    <property type="entry name" value="WH_DNA-bd_sf"/>
</dbReference>
<dbReference type="Proteomes" id="UP000824101">
    <property type="component" value="Unassembled WGS sequence"/>
</dbReference>
<organism evidence="5 6">
    <name type="scientific">Candidatus Lachnoclostridium stercorigallinarum</name>
    <dbReference type="NCBI Taxonomy" id="2838634"/>
    <lineage>
        <taxon>Bacteria</taxon>
        <taxon>Bacillati</taxon>
        <taxon>Bacillota</taxon>
        <taxon>Clostridia</taxon>
        <taxon>Lachnospirales</taxon>
        <taxon>Lachnospiraceae</taxon>
    </lineage>
</organism>
<reference evidence="5" key="2">
    <citation type="submission" date="2021-04" db="EMBL/GenBank/DDBJ databases">
        <authorList>
            <person name="Gilroy R."/>
        </authorList>
    </citation>
    <scope>NUCLEOTIDE SEQUENCE</scope>
    <source>
        <strain evidence="5">ChiBcec1-1093</strain>
    </source>
</reference>
<dbReference type="SMART" id="SM00347">
    <property type="entry name" value="HTH_MARR"/>
    <property type="match status" value="1"/>
</dbReference>
<sequence>MREKMVGMELVGTANALRRLAFQDGWEDRYGADSPTSMQQWFLSYIWKHREEKVFQKDIEAMFKIRRSTATEILKAMERKKLIVRIPSQEDRRSKEIHLTEKAEAICRENQEKIEKTEKLIVAGMSQEEIRVLLNLLGKIQKNMKYL</sequence>
<evidence type="ECO:0000256" key="2">
    <source>
        <dbReference type="ARBA" id="ARBA00023125"/>
    </source>
</evidence>
<accession>A0A9D2K7T8</accession>
<dbReference type="EMBL" id="DXBC01000166">
    <property type="protein sequence ID" value="HIZ80199.1"/>
    <property type="molecule type" value="Genomic_DNA"/>
</dbReference>
<reference evidence="5" key="1">
    <citation type="journal article" date="2021" name="PeerJ">
        <title>Extensive microbial diversity within the chicken gut microbiome revealed by metagenomics and culture.</title>
        <authorList>
            <person name="Gilroy R."/>
            <person name="Ravi A."/>
            <person name="Getino M."/>
            <person name="Pursley I."/>
            <person name="Horton D.L."/>
            <person name="Alikhan N.F."/>
            <person name="Baker D."/>
            <person name="Gharbi K."/>
            <person name="Hall N."/>
            <person name="Watson M."/>
            <person name="Adriaenssens E.M."/>
            <person name="Foster-Nyarko E."/>
            <person name="Jarju S."/>
            <person name="Secka A."/>
            <person name="Antonio M."/>
            <person name="Oren A."/>
            <person name="Chaudhuri R.R."/>
            <person name="La Ragione R."/>
            <person name="Hildebrand F."/>
            <person name="Pallen M.J."/>
        </authorList>
    </citation>
    <scope>NUCLEOTIDE SEQUENCE</scope>
    <source>
        <strain evidence="5">ChiBcec1-1093</strain>
    </source>
</reference>
<dbReference type="InterPro" id="IPR036388">
    <property type="entry name" value="WH-like_DNA-bd_sf"/>
</dbReference>
<feature type="domain" description="HTH marR-type" evidence="4">
    <location>
        <begin position="3"/>
        <end position="142"/>
    </location>
</feature>
<proteinExistence type="predicted"/>
<dbReference type="PANTHER" id="PTHR42756:SF1">
    <property type="entry name" value="TRANSCRIPTIONAL REPRESSOR OF EMRAB OPERON"/>
    <property type="match status" value="1"/>
</dbReference>
<evidence type="ECO:0000256" key="3">
    <source>
        <dbReference type="ARBA" id="ARBA00023163"/>
    </source>
</evidence>
<evidence type="ECO:0000256" key="1">
    <source>
        <dbReference type="ARBA" id="ARBA00023015"/>
    </source>
</evidence>
<dbReference type="AlphaFoldDB" id="A0A9D2K7T8"/>
<dbReference type="InterPro" id="IPR000835">
    <property type="entry name" value="HTH_MarR-typ"/>
</dbReference>
<protein>
    <submittedName>
        <fullName evidence="5">MarR family transcriptional regulator</fullName>
    </submittedName>
</protein>
<evidence type="ECO:0000259" key="4">
    <source>
        <dbReference type="PROSITE" id="PS50995"/>
    </source>
</evidence>
<gene>
    <name evidence="5" type="ORF">IAA17_10475</name>
</gene>
<dbReference type="GO" id="GO:0003677">
    <property type="term" value="F:DNA binding"/>
    <property type="evidence" value="ECO:0007669"/>
    <property type="project" value="UniProtKB-KW"/>
</dbReference>
<comment type="caution">
    <text evidence="5">The sequence shown here is derived from an EMBL/GenBank/DDBJ whole genome shotgun (WGS) entry which is preliminary data.</text>
</comment>
<dbReference type="Gene3D" id="1.10.10.10">
    <property type="entry name" value="Winged helix-like DNA-binding domain superfamily/Winged helix DNA-binding domain"/>
    <property type="match status" value="1"/>
</dbReference>
<evidence type="ECO:0000313" key="5">
    <source>
        <dbReference type="EMBL" id="HIZ80199.1"/>
    </source>
</evidence>
<dbReference type="GO" id="GO:0003700">
    <property type="term" value="F:DNA-binding transcription factor activity"/>
    <property type="evidence" value="ECO:0007669"/>
    <property type="project" value="InterPro"/>
</dbReference>
<dbReference type="PANTHER" id="PTHR42756">
    <property type="entry name" value="TRANSCRIPTIONAL REGULATOR, MARR"/>
    <property type="match status" value="1"/>
</dbReference>
<keyword evidence="3" id="KW-0804">Transcription</keyword>
<name>A0A9D2K7T8_9FIRM</name>
<dbReference type="Pfam" id="PF12802">
    <property type="entry name" value="MarR_2"/>
    <property type="match status" value="1"/>
</dbReference>
<evidence type="ECO:0000313" key="6">
    <source>
        <dbReference type="Proteomes" id="UP000824101"/>
    </source>
</evidence>
<dbReference type="PROSITE" id="PS50995">
    <property type="entry name" value="HTH_MARR_2"/>
    <property type="match status" value="1"/>
</dbReference>
<keyword evidence="2" id="KW-0238">DNA-binding</keyword>